<feature type="domain" description="PIN" evidence="1">
    <location>
        <begin position="2"/>
        <end position="125"/>
    </location>
</feature>
<evidence type="ECO:0000259" key="1">
    <source>
        <dbReference type="Pfam" id="PF01850"/>
    </source>
</evidence>
<dbReference type="Gene3D" id="3.40.50.1010">
    <property type="entry name" value="5'-nuclease"/>
    <property type="match status" value="1"/>
</dbReference>
<evidence type="ECO:0000313" key="2">
    <source>
        <dbReference type="EMBL" id="MCC0179889.1"/>
    </source>
</evidence>
<dbReference type="Pfam" id="PF01850">
    <property type="entry name" value="PIN"/>
    <property type="match status" value="1"/>
</dbReference>
<dbReference type="InterPro" id="IPR002716">
    <property type="entry name" value="PIN_dom"/>
</dbReference>
<reference evidence="2" key="1">
    <citation type="journal article" date="2021" name="Antonie Van Leeuwenhoek">
        <title>Draft genome and description of Waterburya agarophytonicola gen. nov. sp. nov. (Pleurocapsales, Cyanobacteria): a seaweed symbiont.</title>
        <authorList>
            <person name="Bonthond G."/>
            <person name="Shalygin S."/>
            <person name="Bayer T."/>
            <person name="Weinberger F."/>
        </authorList>
    </citation>
    <scope>NUCLEOTIDE SEQUENCE</scope>
    <source>
        <strain evidence="2">KI4</strain>
    </source>
</reference>
<dbReference type="InterPro" id="IPR041705">
    <property type="entry name" value="PIN_Sll0205"/>
</dbReference>
<dbReference type="SUPFAM" id="SSF88723">
    <property type="entry name" value="PIN domain-like"/>
    <property type="match status" value="1"/>
</dbReference>
<dbReference type="AlphaFoldDB" id="A0A964BW03"/>
<dbReference type="EMBL" id="JADWDC010000131">
    <property type="protein sequence ID" value="MCC0179889.1"/>
    <property type="molecule type" value="Genomic_DNA"/>
</dbReference>
<sequence length="131" mass="15155">MILLDTHTWLWWLHDPTQISLPAQNAIEEAEKKNEILISSISVWEIAVKHSLNKLELPLPIKEWFELAQQQPGMTIEPLSPLDAIHSANLPGEFHKDPADRILVAIARRYDIPIISRDNKIQNYPHVKTIW</sequence>
<dbReference type="Proteomes" id="UP000729733">
    <property type="component" value="Unassembled WGS sequence"/>
</dbReference>
<keyword evidence="3" id="KW-1185">Reference proteome</keyword>
<comment type="caution">
    <text evidence="2">The sequence shown here is derived from an EMBL/GenBank/DDBJ whole genome shotgun (WGS) entry which is preliminary data.</text>
</comment>
<gene>
    <name evidence="2" type="ORF">I4641_23415</name>
</gene>
<dbReference type="InterPro" id="IPR052919">
    <property type="entry name" value="TA_system_RNase"/>
</dbReference>
<dbReference type="PANTHER" id="PTHR36173">
    <property type="entry name" value="RIBONUCLEASE VAPC16-RELATED"/>
    <property type="match status" value="1"/>
</dbReference>
<protein>
    <submittedName>
        <fullName evidence="2">Type II toxin-antitoxin system VapC family toxin</fullName>
    </submittedName>
</protein>
<organism evidence="2 3">
    <name type="scientific">Waterburya agarophytonicola KI4</name>
    <dbReference type="NCBI Taxonomy" id="2874699"/>
    <lineage>
        <taxon>Bacteria</taxon>
        <taxon>Bacillati</taxon>
        <taxon>Cyanobacteriota</taxon>
        <taxon>Cyanophyceae</taxon>
        <taxon>Pleurocapsales</taxon>
        <taxon>Hyellaceae</taxon>
        <taxon>Waterburya</taxon>
        <taxon>Waterburya agarophytonicola</taxon>
    </lineage>
</organism>
<evidence type="ECO:0000313" key="3">
    <source>
        <dbReference type="Proteomes" id="UP000729733"/>
    </source>
</evidence>
<accession>A0A964BW03</accession>
<dbReference type="PANTHER" id="PTHR36173:SF1">
    <property type="entry name" value="RIBONUCLEASE VAPC22"/>
    <property type="match status" value="1"/>
</dbReference>
<proteinExistence type="predicted"/>
<name>A0A964BW03_9CYAN</name>
<dbReference type="InterPro" id="IPR029060">
    <property type="entry name" value="PIN-like_dom_sf"/>
</dbReference>
<dbReference type="CDD" id="cd09872">
    <property type="entry name" value="PIN_Sll0205-like"/>
    <property type="match status" value="1"/>
</dbReference>